<dbReference type="InterPro" id="IPR027373">
    <property type="entry name" value="RHH_dom"/>
</dbReference>
<dbReference type="AlphaFoldDB" id="A0A0P7J748"/>
<dbReference type="Pfam" id="PF13467">
    <property type="entry name" value="RHH_4"/>
    <property type="match status" value="1"/>
</dbReference>
<dbReference type="Proteomes" id="UP000050471">
    <property type="component" value="Unassembled WGS sequence"/>
</dbReference>
<evidence type="ECO:0000313" key="2">
    <source>
        <dbReference type="EMBL" id="KPN64134.1"/>
    </source>
</evidence>
<organism evidence="2 3">
    <name type="scientific">Aliiroseovarius crassostreae</name>
    <dbReference type="NCBI Taxonomy" id="154981"/>
    <lineage>
        <taxon>Bacteria</taxon>
        <taxon>Pseudomonadati</taxon>
        <taxon>Pseudomonadota</taxon>
        <taxon>Alphaproteobacteria</taxon>
        <taxon>Rhodobacterales</taxon>
        <taxon>Paracoccaceae</taxon>
        <taxon>Aliiroseovarius</taxon>
    </lineage>
</organism>
<dbReference type="OrthoDB" id="5458732at2"/>
<keyword evidence="3" id="KW-1185">Reference proteome</keyword>
<dbReference type="EMBL" id="LKBA01000004">
    <property type="protein sequence ID" value="KPN64134.1"/>
    <property type="molecule type" value="Genomic_DNA"/>
</dbReference>
<evidence type="ECO:0000313" key="3">
    <source>
        <dbReference type="Proteomes" id="UP000050471"/>
    </source>
</evidence>
<evidence type="ECO:0000259" key="1">
    <source>
        <dbReference type="Pfam" id="PF13467"/>
    </source>
</evidence>
<comment type="caution">
    <text evidence="2">The sequence shown here is derived from an EMBL/GenBank/DDBJ whole genome shotgun (WGS) entry which is preliminary data.</text>
</comment>
<proteinExistence type="predicted"/>
<feature type="domain" description="Ribbon-helix-helix" evidence="1">
    <location>
        <begin position="17"/>
        <end position="81"/>
    </location>
</feature>
<dbReference type="Gene3D" id="1.10.3990.20">
    <property type="entry name" value="protein bp1543"/>
    <property type="match status" value="1"/>
</dbReference>
<accession>A0A0P7J748</accession>
<dbReference type="RefSeq" id="WP_055188086.1">
    <property type="nucleotide sequence ID" value="NZ_FPBS01000001.1"/>
</dbReference>
<reference evidence="2 3" key="1">
    <citation type="submission" date="2015-09" db="EMBL/GenBank/DDBJ databases">
        <title>Draft genome sequence of Aliiroseovarius crassostreae CV919-312TSm, the causative agent of Roseovarius Oyster Disease (formerly Juvenile Oyster Disease).</title>
        <authorList>
            <person name="Kessner L."/>
            <person name="Spinard E."/>
            <person name="Nelson D."/>
        </authorList>
    </citation>
    <scope>NUCLEOTIDE SEQUENCE [LARGE SCALE GENOMIC DNA]</scope>
    <source>
        <strain evidence="2 3">CV919-312</strain>
    </source>
</reference>
<protein>
    <recommendedName>
        <fullName evidence="1">Ribbon-helix-helix domain-containing protein</fullName>
    </recommendedName>
</protein>
<name>A0A0P7J748_9RHOB</name>
<sequence>MCRLFVGADTSFWESNTRVFRVDGALLSLEIENFYWDVLERIARRDGMNTEQLVNTLYFEAIDADHTEGSFASFLRVCCGRFLDLLQKGEIPDDDTPIRELDADATLKREKQPRLRVVYEA</sequence>
<gene>
    <name evidence="2" type="ORF">AKJ29_15900</name>
</gene>
<dbReference type="InterPro" id="IPR038268">
    <property type="entry name" value="RHH_sf"/>
</dbReference>